<sequence>MKLCVTAGIAFGLLMGVFQFAMTLLNWTAQATQASFGSISLTGIPAAILILIFIPLRYGFFGVIFSMISYFPMMFLLRKIKGITLEGVFEGEEAKKEEGVSKDS</sequence>
<reference evidence="2 3" key="1">
    <citation type="submission" date="2015-09" db="EMBL/GenBank/DDBJ databases">
        <title>Genome sequencing project for genomic taxonomy and phylogenomics of Bacillus-like bacteria.</title>
        <authorList>
            <person name="Liu B."/>
            <person name="Wang J."/>
            <person name="Zhu Y."/>
            <person name="Liu G."/>
            <person name="Chen Q."/>
            <person name="Chen Z."/>
            <person name="Lan J."/>
            <person name="Che J."/>
            <person name="Ge C."/>
            <person name="Shi H."/>
            <person name="Pan Z."/>
            <person name="Liu X."/>
        </authorList>
    </citation>
    <scope>NUCLEOTIDE SEQUENCE [LARGE SCALE GENOMIC DNA]</scope>
    <source>
        <strain evidence="2 3">DSM 8552</strain>
    </source>
</reference>
<gene>
    <name evidence="2" type="ORF">AN963_00975</name>
</gene>
<organism evidence="2 3">
    <name type="scientific">Brevibacillus choshinensis</name>
    <dbReference type="NCBI Taxonomy" id="54911"/>
    <lineage>
        <taxon>Bacteria</taxon>
        <taxon>Bacillati</taxon>
        <taxon>Bacillota</taxon>
        <taxon>Bacilli</taxon>
        <taxon>Bacillales</taxon>
        <taxon>Paenibacillaceae</taxon>
        <taxon>Brevibacillus</taxon>
    </lineage>
</organism>
<proteinExistence type="predicted"/>
<keyword evidence="1" id="KW-0472">Membrane</keyword>
<evidence type="ECO:0000256" key="1">
    <source>
        <dbReference type="SAM" id="Phobius"/>
    </source>
</evidence>
<protein>
    <submittedName>
        <fullName evidence="2">Uncharacterized protein</fullName>
    </submittedName>
</protein>
<comment type="caution">
    <text evidence="2">The sequence shown here is derived from an EMBL/GenBank/DDBJ whole genome shotgun (WGS) entry which is preliminary data.</text>
</comment>
<name>A0ABR5NEV1_BRECH</name>
<feature type="transmembrane region" description="Helical" evidence="1">
    <location>
        <begin position="47"/>
        <end position="71"/>
    </location>
</feature>
<keyword evidence="1" id="KW-1133">Transmembrane helix</keyword>
<evidence type="ECO:0000313" key="3">
    <source>
        <dbReference type="Proteomes" id="UP000051063"/>
    </source>
</evidence>
<dbReference type="EMBL" id="LJJB01000007">
    <property type="protein sequence ID" value="KQL50060.1"/>
    <property type="molecule type" value="Genomic_DNA"/>
</dbReference>
<keyword evidence="3" id="KW-1185">Reference proteome</keyword>
<accession>A0ABR5NEV1</accession>
<dbReference type="Proteomes" id="UP000051063">
    <property type="component" value="Unassembled WGS sequence"/>
</dbReference>
<keyword evidence="1" id="KW-0812">Transmembrane</keyword>
<evidence type="ECO:0000313" key="2">
    <source>
        <dbReference type="EMBL" id="KQL50060.1"/>
    </source>
</evidence>